<feature type="coiled-coil region" evidence="1">
    <location>
        <begin position="1146"/>
        <end position="1173"/>
    </location>
</feature>
<evidence type="ECO:0000256" key="1">
    <source>
        <dbReference type="SAM" id="Coils"/>
    </source>
</evidence>
<feature type="coiled-coil region" evidence="1">
    <location>
        <begin position="1211"/>
        <end position="1238"/>
    </location>
</feature>
<keyword evidence="1" id="KW-0175">Coiled coil</keyword>
<comment type="caution">
    <text evidence="3">The sequence shown here is derived from an EMBL/GenBank/DDBJ whole genome shotgun (WGS) entry which is preliminary data.</text>
</comment>
<feature type="compositionally biased region" description="Basic and acidic residues" evidence="2">
    <location>
        <begin position="1723"/>
        <end position="1734"/>
    </location>
</feature>
<feature type="compositionally biased region" description="Basic and acidic residues" evidence="2">
    <location>
        <begin position="469"/>
        <end position="503"/>
    </location>
</feature>
<feature type="region of interest" description="Disordered" evidence="2">
    <location>
        <begin position="82"/>
        <end position="150"/>
    </location>
</feature>
<evidence type="ECO:0000313" key="3">
    <source>
        <dbReference type="EMBL" id="CAK0892908.1"/>
    </source>
</evidence>
<feature type="compositionally biased region" description="Low complexity" evidence="2">
    <location>
        <begin position="123"/>
        <end position="134"/>
    </location>
</feature>
<proteinExistence type="predicted"/>
<feature type="non-terminal residue" evidence="3">
    <location>
        <position position="1734"/>
    </location>
</feature>
<evidence type="ECO:0000256" key="2">
    <source>
        <dbReference type="SAM" id="MobiDB-lite"/>
    </source>
</evidence>
<dbReference type="EMBL" id="CAUYUJ010019682">
    <property type="protein sequence ID" value="CAK0892908.1"/>
    <property type="molecule type" value="Genomic_DNA"/>
</dbReference>
<accession>A0ABN9X4R1</accession>
<dbReference type="Proteomes" id="UP001189429">
    <property type="component" value="Unassembled WGS sequence"/>
</dbReference>
<gene>
    <name evidence="3" type="ORF">PCOR1329_LOCUS72427</name>
</gene>
<reference evidence="3" key="1">
    <citation type="submission" date="2023-10" db="EMBL/GenBank/DDBJ databases">
        <authorList>
            <person name="Chen Y."/>
            <person name="Shah S."/>
            <person name="Dougan E. K."/>
            <person name="Thang M."/>
            <person name="Chan C."/>
        </authorList>
    </citation>
    <scope>NUCLEOTIDE SEQUENCE [LARGE SCALE GENOMIC DNA]</scope>
</reference>
<sequence length="1734" mass="192958">MSAWRRFSGSSGEWEVTYEEFARTRLQPMDRVAEAVHGAPQLGAAVGGRGQRRARVEGNEHLADGARREQPVGVVPEKFAEGGLPVPDEHREPLQNGGGTHDAEHAGVRPSSPVGEGQRRRGALVAQVAAGAPAHRGRPRRLPPGGQENADYQRLRANPVLIPVFEAALKGAICKEAGRDMITPECISMSLSAGSIVAEYVIEMGDLGEAAQNNIYHKLRCSSTLAHTCLMSLARVKGIEAVCTGRLEVCDLSFPAPAQERDSMMLAEGSDEPSCRQIEGSEDFRAFATMLLQKFSTVEQAALVAVDREQVGTWEYLLNQRKGLRSQRERCELNIKRWIMSAACAGSIMSAACAGDNDGMMIFDRPGLSDEEIRWNTQMIDWERRNPPGATGIEGCARHHWDLQRWVRQQRRLSNAQSRQREASPRQRQLAATASSGRREAATAREGAGASGPPMAARSGVRLTELPSEADRTRAQAEQSEAGHYKPEPERARQERMEAERRQLLSQAPRGPATRATTVSATAKHREGPIERGELLKRQAEQTTNARIVARAMSAFPLRAKVGQTAEQSKGYKSIAKLPPEEAAVVEQSKPKRLPPFVLSPPHEAIPVFHKDWALVEGAWSDPDKLVLELQLRAERNNMIHEYLLAGFPVWYPSSGSSMWPLVRSHDFCTFHPIQAVTAEAGPGGVVKEAPTVQKGDIVFCPVQPQHQYYAHIVIKAEWDFHRREYKYWIGDMRQNINGYCLREHIFGILVDVQAQCHGNYYSRPRPETLYDRPVSARLLRDMFGGSDDEATGGMTLYSMLKPELPWTFGPWPPPLRVRNKPTREVLQRAWAPLAAPAEQREIQTVKVMANDTISAEGVNGGGMGKGNNDTFSFITDRLWLDLSRGGPPTDAVEGRAGCGDGGDKASGVRSPRAFAGVDGGSALQFAKVACFDDDGKRVTAPARRRMRSRSRETRLKMMWEGAREDARQVLSDCRGMQSMFVHQPLIDIDVGLVMKRVRHLRDRAIASGRSVYIGTTSDPSWRWNGGWGWRGNDRSFMRGHKLSYDEMQVVASFPDKQCGEVEMHVIAHFPRADNKAASQQGLAVRHCAYSFLYVFRHFLQRLQWQQQDGLTTVITTMLNFLANAQTKDEKMDDILVLLRAQGQMLADLMRAQNKLQKQVEELDQKVEELKQKDGLTTVITSMIHFLTNAAPNLTAQNSMAGKMDQILDLLRAQGQALQDLREKVEEFDQKVEEPKQQDKKEVLNLRGMSEIAVYRAHGHKPTSPLALTRGASVGGGANLVTAAAMLQQLAAIALITELNEKRVFILPGVGTFSVKSSPARANLDSPLKFFEKTEGPDKDPTWVQSLPTEALRLAMQRFLEIDQDFYKQEISDALTQQYAERYNMDKFHRSVRVNKRLFEKFQEVTLHQPAMAGLIQTDGMRAISQRVLASGVGGEMEPPTDGADGVGGDVERQNGFSPPPITIVISIIFAAAVAQYLELMKRVFREVVRKKGAAKGKRRPPRDPVEDVIPTWRDGELQVDVRLPCTASATGVLQALRDSMGAAGEAQDSVLAQACREAGFPRPSPEMVEPVWPLERAAEQLDLAMFRKFEAGQDWMTTLTDDLRRLLPLLEQSREVFQAATRRIAVRDPEAWKKLLSLESLACFFTQRTGKEVWLLPVKDVRDIGKSTPVETRQFPECRMKQSGHGAKGVQAIAERAHGLLKTRLAPGTQWAQERFGGDVPENDHQRSWESTE</sequence>
<feature type="region of interest" description="Disordered" evidence="2">
    <location>
        <begin position="412"/>
        <end position="526"/>
    </location>
</feature>
<name>A0ABN9X4R1_9DINO</name>
<keyword evidence="4" id="KW-1185">Reference proteome</keyword>
<feature type="region of interest" description="Disordered" evidence="2">
    <location>
        <begin position="1712"/>
        <end position="1734"/>
    </location>
</feature>
<organism evidence="3 4">
    <name type="scientific">Prorocentrum cordatum</name>
    <dbReference type="NCBI Taxonomy" id="2364126"/>
    <lineage>
        <taxon>Eukaryota</taxon>
        <taxon>Sar</taxon>
        <taxon>Alveolata</taxon>
        <taxon>Dinophyceae</taxon>
        <taxon>Prorocentrales</taxon>
        <taxon>Prorocentraceae</taxon>
        <taxon>Prorocentrum</taxon>
    </lineage>
</organism>
<evidence type="ECO:0000313" key="4">
    <source>
        <dbReference type="Proteomes" id="UP001189429"/>
    </source>
</evidence>
<protein>
    <submittedName>
        <fullName evidence="3">Uncharacterized protein</fullName>
    </submittedName>
</protein>